<dbReference type="AlphaFoldDB" id="A0A520KF68"/>
<evidence type="ECO:0000313" key="1">
    <source>
        <dbReference type="EMBL" id="RZN55991.1"/>
    </source>
</evidence>
<dbReference type="EMBL" id="RXIH01000032">
    <property type="protein sequence ID" value="RZN55991.1"/>
    <property type="molecule type" value="Genomic_DNA"/>
</dbReference>
<protein>
    <submittedName>
        <fullName evidence="1">Uncharacterized protein</fullName>
    </submittedName>
</protein>
<name>A0A520KF68_9CREN</name>
<accession>A0A520KF68</accession>
<evidence type="ECO:0000313" key="4">
    <source>
        <dbReference type="Proteomes" id="UP000317265"/>
    </source>
</evidence>
<reference evidence="1 3" key="2">
    <citation type="journal article" date="2019" name="Nat. Microbiol.">
        <title>Wide diversity of methane and short-chain alkane metabolisms in uncultured archaea.</title>
        <authorList>
            <person name="Borrel G."/>
            <person name="Adam P.S."/>
            <person name="McKay L.J."/>
            <person name="Chen L.X."/>
            <person name="Sierra-Garcia I.N."/>
            <person name="Sieber C.M."/>
            <person name="Letourneur Q."/>
            <person name="Ghozlane A."/>
            <person name="Andersen G.L."/>
            <person name="Li W.J."/>
            <person name="Hallam S.J."/>
            <person name="Muyzer G."/>
            <person name="de Oliveira V.M."/>
            <person name="Inskeep W.P."/>
            <person name="Banfield J.F."/>
            <person name="Gribaldo S."/>
        </authorList>
    </citation>
    <scope>NUCLEOTIDE SEQUENCE [LARGE SCALE GENOMIC DNA]</scope>
    <source>
        <strain evidence="1">Verst-YHS</strain>
    </source>
</reference>
<gene>
    <name evidence="2" type="ORF">DSO09_00225</name>
    <name evidence="1" type="ORF">EF809_03915</name>
</gene>
<comment type="caution">
    <text evidence="1">The sequence shown here is derived from an EMBL/GenBank/DDBJ whole genome shotgun (WGS) entry which is preliminary data.</text>
</comment>
<sequence>MVLSAKIFKIREEVDLITISEKLKGFRKEEEIEEGKLITEIENLKLGTDYIEGLFSQDIPITFYHREGEKTIIKTIEAPFLFQIYNNKIFLVILEKKRLANNIANQLSKILFINIGSIIEAEIPSETLRSFHEANPEDTKVIFFDNVDIPNIEKLSLYGSQLLNTNLYNEYLSHGNIWYIVFKSKKFGIIVGITRDCVITCFSKIEPKEFLNYIKEEVFPLIK</sequence>
<proteinExistence type="predicted"/>
<evidence type="ECO:0000313" key="2">
    <source>
        <dbReference type="EMBL" id="TDA40533.1"/>
    </source>
</evidence>
<reference evidence="2 4" key="1">
    <citation type="journal article" date="2019" name="Nat. Microbiol.">
        <title>Expanding anaerobic alkane metabolism in the domain of Archaea.</title>
        <authorList>
            <person name="Wang Y."/>
            <person name="Wegener G."/>
            <person name="Hou J."/>
            <person name="Wang F."/>
            <person name="Xiao X."/>
        </authorList>
    </citation>
    <scope>NUCLEOTIDE SEQUENCE [LARGE SCALE GENOMIC DNA]</scope>
    <source>
        <strain evidence="2">WYZ-LMO11</strain>
    </source>
</reference>
<dbReference type="Proteomes" id="UP000317265">
    <property type="component" value="Unassembled WGS sequence"/>
</dbReference>
<evidence type="ECO:0000313" key="3">
    <source>
        <dbReference type="Proteomes" id="UP000316080"/>
    </source>
</evidence>
<organism evidence="1 3">
    <name type="scientific">Thermoproteota archaeon</name>
    <dbReference type="NCBI Taxonomy" id="2056631"/>
    <lineage>
        <taxon>Archaea</taxon>
        <taxon>Thermoproteota</taxon>
    </lineage>
</organism>
<dbReference type="EMBL" id="QNVI01000002">
    <property type="protein sequence ID" value="TDA40533.1"/>
    <property type="molecule type" value="Genomic_DNA"/>
</dbReference>
<dbReference type="Proteomes" id="UP000316080">
    <property type="component" value="Unassembled WGS sequence"/>
</dbReference>